<gene>
    <name evidence="1" type="ORF">AO440_001118</name>
</gene>
<dbReference type="VEuPathDB" id="FungiDB:GWK60_F00209"/>
<dbReference type="VEuPathDB" id="FungiDB:GVI51_F00209"/>
<dbReference type="PhylomeDB" id="A0A0W0D597"/>
<dbReference type="VEuPathDB" id="FungiDB:CAGL0F00341g"/>
<dbReference type="Proteomes" id="UP000054886">
    <property type="component" value="Unassembled WGS sequence"/>
</dbReference>
<evidence type="ECO:0000313" key="2">
    <source>
        <dbReference type="Proteomes" id="UP000054886"/>
    </source>
</evidence>
<reference evidence="1 2" key="1">
    <citation type="submission" date="2015-10" db="EMBL/GenBank/DDBJ databases">
        <title>Draft genomes sequences of Candida glabrata isolates 1A, 1B, 2A, 2B, 3A and 3B.</title>
        <authorList>
            <person name="Haavelsrud O.E."/>
            <person name="Gaustad P."/>
        </authorList>
    </citation>
    <scope>NUCLEOTIDE SEQUENCE [LARGE SCALE GENOMIC DNA]</scope>
    <source>
        <strain evidence="1">910700640</strain>
    </source>
</reference>
<sequence length="93" mass="10463">MSSVYLVPAKIELVGNAGVPEEIKFEEVAQLRGKELHGEDLIQHLDGYHGQLVKDGKIEELSSVVDFEREEEIFKQELNAFKETADILSALHN</sequence>
<proteinExistence type="predicted"/>
<evidence type="ECO:0000313" key="1">
    <source>
        <dbReference type="EMBL" id="KTB12285.1"/>
    </source>
</evidence>
<comment type="caution">
    <text evidence="1">The sequence shown here is derived from an EMBL/GenBank/DDBJ whole genome shotgun (WGS) entry which is preliminary data.</text>
</comment>
<accession>A0A0W0D597</accession>
<organism evidence="1 2">
    <name type="scientific">Candida glabrata</name>
    <name type="common">Yeast</name>
    <name type="synonym">Torulopsis glabrata</name>
    <dbReference type="NCBI Taxonomy" id="5478"/>
    <lineage>
        <taxon>Eukaryota</taxon>
        <taxon>Fungi</taxon>
        <taxon>Dikarya</taxon>
        <taxon>Ascomycota</taxon>
        <taxon>Saccharomycotina</taxon>
        <taxon>Saccharomycetes</taxon>
        <taxon>Saccharomycetales</taxon>
        <taxon>Saccharomycetaceae</taxon>
        <taxon>Nakaseomyces</taxon>
    </lineage>
</organism>
<name>A0A0W0D597_CANGB</name>
<dbReference type="VEuPathDB" id="FungiDB:B1J91_F00341g"/>
<dbReference type="EMBL" id="LLZZ01000022">
    <property type="protein sequence ID" value="KTB12285.1"/>
    <property type="molecule type" value="Genomic_DNA"/>
</dbReference>
<protein>
    <submittedName>
        <fullName evidence="1">Uncharacterized protein</fullName>
    </submittedName>
</protein>
<dbReference type="AlphaFoldDB" id="A0A0W0D597"/>